<evidence type="ECO:0000256" key="4">
    <source>
        <dbReference type="ARBA" id="ARBA00022723"/>
    </source>
</evidence>
<keyword evidence="5" id="KW-0560">Oxidoreductase</keyword>
<dbReference type="Proteomes" id="UP001383192">
    <property type="component" value="Unassembled WGS sequence"/>
</dbReference>
<name>A0AAW0DI11_9AGAR</name>
<keyword evidence="6" id="KW-0408">Iron</keyword>
<organism evidence="10 11">
    <name type="scientific">Paramarasmius palmivorus</name>
    <dbReference type="NCBI Taxonomy" id="297713"/>
    <lineage>
        <taxon>Eukaryota</taxon>
        <taxon>Fungi</taxon>
        <taxon>Dikarya</taxon>
        <taxon>Basidiomycota</taxon>
        <taxon>Agaricomycotina</taxon>
        <taxon>Agaricomycetes</taxon>
        <taxon>Agaricomycetidae</taxon>
        <taxon>Agaricales</taxon>
        <taxon>Marasmiineae</taxon>
        <taxon>Marasmiaceae</taxon>
        <taxon>Paramarasmius</taxon>
    </lineage>
</organism>
<evidence type="ECO:0000256" key="5">
    <source>
        <dbReference type="ARBA" id="ARBA00023002"/>
    </source>
</evidence>
<feature type="chain" id="PRO_5043497225" description="Heme haloperoxidase family profile domain-containing protein" evidence="8">
    <location>
        <begin position="20"/>
        <end position="277"/>
    </location>
</feature>
<keyword evidence="8" id="KW-0732">Signal</keyword>
<dbReference type="EMBL" id="JAYKXP010000012">
    <property type="protein sequence ID" value="KAK7051532.1"/>
    <property type="molecule type" value="Genomic_DNA"/>
</dbReference>
<comment type="caution">
    <text evidence="10">The sequence shown here is derived from an EMBL/GenBank/DDBJ whole genome shotgun (WGS) entry which is preliminary data.</text>
</comment>
<keyword evidence="3" id="KW-0349">Heme</keyword>
<evidence type="ECO:0000256" key="2">
    <source>
        <dbReference type="ARBA" id="ARBA00022559"/>
    </source>
</evidence>
<dbReference type="SUPFAM" id="SSF47571">
    <property type="entry name" value="Cloroperoxidase"/>
    <property type="match status" value="1"/>
</dbReference>
<dbReference type="Pfam" id="PF01328">
    <property type="entry name" value="Peroxidase_2"/>
    <property type="match status" value="1"/>
</dbReference>
<dbReference type="GO" id="GO:0004601">
    <property type="term" value="F:peroxidase activity"/>
    <property type="evidence" value="ECO:0007669"/>
    <property type="project" value="UniProtKB-KW"/>
</dbReference>
<evidence type="ECO:0000256" key="8">
    <source>
        <dbReference type="SAM" id="SignalP"/>
    </source>
</evidence>
<evidence type="ECO:0000259" key="9">
    <source>
        <dbReference type="PROSITE" id="PS51405"/>
    </source>
</evidence>
<sequence length="277" mass="30310">MHLSKFSAVLLPLITTALADPHDEIDWSKHTFQAPKEGDLRGPCPGLNTLANHGFISRTGRNLTISNVLKGALGTAFYGFNVPNIFLRTVTKLAILTSETEDDQFTLDDIKLHGTLEHDASVSRSDFALGSNTAFNATLYNETLAQSNPGVDYYNSTSAGLVQKARLTDSLARNPHVRNTIKEVTVRNAESALYLCVMGGCQSNRAPKILVDAFFREERLPIEEGWRRPPQATGDEVSVIVKDIEKVSEWSASGGQYPWVVLAPGATDDPLRDGRVV</sequence>
<proteinExistence type="inferred from homology"/>
<dbReference type="PANTHER" id="PTHR33577:SF9">
    <property type="entry name" value="PEROXIDASE STCC"/>
    <property type="match status" value="1"/>
</dbReference>
<protein>
    <recommendedName>
        <fullName evidence="9">Heme haloperoxidase family profile domain-containing protein</fullName>
    </recommendedName>
</protein>
<evidence type="ECO:0000313" key="10">
    <source>
        <dbReference type="EMBL" id="KAK7051532.1"/>
    </source>
</evidence>
<keyword evidence="2" id="KW-0575">Peroxidase</keyword>
<evidence type="ECO:0000256" key="1">
    <source>
        <dbReference type="ARBA" id="ARBA00001970"/>
    </source>
</evidence>
<dbReference type="GO" id="GO:0046872">
    <property type="term" value="F:metal ion binding"/>
    <property type="evidence" value="ECO:0007669"/>
    <property type="project" value="UniProtKB-KW"/>
</dbReference>
<comment type="cofactor">
    <cofactor evidence="1">
        <name>heme b</name>
        <dbReference type="ChEBI" id="CHEBI:60344"/>
    </cofactor>
</comment>
<dbReference type="PROSITE" id="PS51405">
    <property type="entry name" value="HEME_HALOPEROXIDASE"/>
    <property type="match status" value="1"/>
</dbReference>
<evidence type="ECO:0000256" key="6">
    <source>
        <dbReference type="ARBA" id="ARBA00023004"/>
    </source>
</evidence>
<comment type="similarity">
    <text evidence="7">Belongs to the chloroperoxidase family.</text>
</comment>
<feature type="signal peptide" evidence="8">
    <location>
        <begin position="1"/>
        <end position="19"/>
    </location>
</feature>
<feature type="domain" description="Heme haloperoxidase family profile" evidence="9">
    <location>
        <begin position="28"/>
        <end position="246"/>
    </location>
</feature>
<accession>A0AAW0DI11</accession>
<dbReference type="Gene3D" id="1.10.489.10">
    <property type="entry name" value="Chloroperoxidase-like"/>
    <property type="match status" value="1"/>
</dbReference>
<dbReference type="AlphaFoldDB" id="A0AAW0DI11"/>
<dbReference type="InterPro" id="IPR000028">
    <property type="entry name" value="Chloroperoxidase"/>
</dbReference>
<evidence type="ECO:0000256" key="7">
    <source>
        <dbReference type="ARBA" id="ARBA00025795"/>
    </source>
</evidence>
<evidence type="ECO:0000313" key="11">
    <source>
        <dbReference type="Proteomes" id="UP001383192"/>
    </source>
</evidence>
<keyword evidence="11" id="KW-1185">Reference proteome</keyword>
<dbReference type="InterPro" id="IPR036851">
    <property type="entry name" value="Chloroperoxidase-like_sf"/>
</dbReference>
<dbReference type="PANTHER" id="PTHR33577">
    <property type="entry name" value="STERIGMATOCYSTIN BIOSYNTHESIS PEROXIDASE STCC-RELATED"/>
    <property type="match status" value="1"/>
</dbReference>
<reference evidence="10 11" key="1">
    <citation type="submission" date="2024-01" db="EMBL/GenBank/DDBJ databases">
        <title>A draft genome for a cacao thread blight-causing isolate of Paramarasmius palmivorus.</title>
        <authorList>
            <person name="Baruah I.K."/>
            <person name="Bukari Y."/>
            <person name="Amoako-Attah I."/>
            <person name="Meinhardt L.W."/>
            <person name="Bailey B.A."/>
            <person name="Cohen S.P."/>
        </authorList>
    </citation>
    <scope>NUCLEOTIDE SEQUENCE [LARGE SCALE GENOMIC DNA]</scope>
    <source>
        <strain evidence="10 11">GH-12</strain>
    </source>
</reference>
<evidence type="ECO:0000256" key="3">
    <source>
        <dbReference type="ARBA" id="ARBA00022617"/>
    </source>
</evidence>
<keyword evidence="4" id="KW-0479">Metal-binding</keyword>
<gene>
    <name evidence="10" type="ORF">VNI00_004507</name>
</gene>